<keyword evidence="1" id="KW-1185">Reference proteome</keyword>
<sequence length="164" mass="18779">MKKISDTRWSARSDAILSLKQGYHDIKNALLDIAVAENEKPVAKVEAKAPSKKFEKYENAVLTVLWNRLLQRMNAVSKSLQSKDGYLFMAVELLTSLQAFITEVRNDYSSIELEALSLTKGVVILDENLNKNRLKKSKTFCDELQEKETMIEGKQKWIIETVIR</sequence>
<organism evidence="1 2">
    <name type="scientific">Limulus polyphemus</name>
    <name type="common">Atlantic horseshoe crab</name>
    <dbReference type="NCBI Taxonomy" id="6850"/>
    <lineage>
        <taxon>Eukaryota</taxon>
        <taxon>Metazoa</taxon>
        <taxon>Ecdysozoa</taxon>
        <taxon>Arthropoda</taxon>
        <taxon>Chelicerata</taxon>
        <taxon>Merostomata</taxon>
        <taxon>Xiphosura</taxon>
        <taxon>Limulidae</taxon>
        <taxon>Limulus</taxon>
    </lineage>
</organism>
<evidence type="ECO:0000313" key="2">
    <source>
        <dbReference type="RefSeq" id="XP_013777554.1"/>
    </source>
</evidence>
<proteinExistence type="predicted"/>
<reference evidence="2" key="1">
    <citation type="submission" date="2025-08" db="UniProtKB">
        <authorList>
            <consortium name="RefSeq"/>
        </authorList>
    </citation>
    <scope>IDENTIFICATION</scope>
    <source>
        <tissue evidence="2">Muscle</tissue>
    </source>
</reference>
<evidence type="ECO:0000313" key="1">
    <source>
        <dbReference type="Proteomes" id="UP000694941"/>
    </source>
</evidence>
<dbReference type="GeneID" id="106462200"/>
<dbReference type="Proteomes" id="UP000694941">
    <property type="component" value="Unplaced"/>
</dbReference>
<name>A0ABM1B9H8_LIMPO</name>
<protein>
    <submittedName>
        <fullName evidence="2">Uncharacterized protein LOC106462200</fullName>
    </submittedName>
</protein>
<accession>A0ABM1B9H8</accession>
<gene>
    <name evidence="2" type="primary">LOC106462200</name>
</gene>
<dbReference type="RefSeq" id="XP_013777554.1">
    <property type="nucleotide sequence ID" value="XM_013922100.1"/>
</dbReference>